<organism evidence="3 4">
    <name type="scientific">Ictalurus punctatus</name>
    <name type="common">Channel catfish</name>
    <name type="synonym">Silurus punctatus</name>
    <dbReference type="NCBI Taxonomy" id="7998"/>
    <lineage>
        <taxon>Eukaryota</taxon>
        <taxon>Metazoa</taxon>
        <taxon>Chordata</taxon>
        <taxon>Craniata</taxon>
        <taxon>Vertebrata</taxon>
        <taxon>Euteleostomi</taxon>
        <taxon>Actinopterygii</taxon>
        <taxon>Neopterygii</taxon>
        <taxon>Teleostei</taxon>
        <taxon>Ostariophysi</taxon>
        <taxon>Siluriformes</taxon>
        <taxon>Ictaluridae</taxon>
        <taxon>Ictalurus</taxon>
    </lineage>
</organism>
<reference evidence="4" key="2">
    <citation type="submission" date="2025-08" db="UniProtKB">
        <authorList>
            <consortium name="RefSeq"/>
        </authorList>
    </citation>
    <scope>IDENTIFICATION</scope>
    <source>
        <tissue evidence="4">Blood</tissue>
    </source>
</reference>
<evidence type="ECO:0000313" key="4">
    <source>
        <dbReference type="RefSeq" id="XP_017327078.1"/>
    </source>
</evidence>
<dbReference type="RefSeq" id="XP_017327078.1">
    <property type="nucleotide sequence ID" value="XM_017471589.3"/>
</dbReference>
<evidence type="ECO:0000256" key="1">
    <source>
        <dbReference type="SAM" id="MobiDB-lite"/>
    </source>
</evidence>
<dbReference type="Proteomes" id="UP000221080">
    <property type="component" value="Chromosome 7"/>
</dbReference>
<keyword evidence="3" id="KW-1185">Reference proteome</keyword>
<evidence type="ECO:0000259" key="2">
    <source>
        <dbReference type="PROSITE" id="PS50053"/>
    </source>
</evidence>
<dbReference type="OrthoDB" id="428577at2759"/>
<feature type="region of interest" description="Disordered" evidence="1">
    <location>
        <begin position="87"/>
        <end position="115"/>
    </location>
</feature>
<feature type="compositionally biased region" description="Basic and acidic residues" evidence="1">
    <location>
        <begin position="99"/>
        <end position="115"/>
    </location>
</feature>
<reference evidence="3" key="1">
    <citation type="journal article" date="2016" name="Nat. Commun.">
        <title>The channel catfish genome sequence provides insights into the evolution of scale formation in teleosts.</title>
        <authorList>
            <person name="Liu Z."/>
            <person name="Liu S."/>
            <person name="Yao J."/>
            <person name="Bao L."/>
            <person name="Zhang J."/>
            <person name="Li Y."/>
            <person name="Jiang C."/>
            <person name="Sun L."/>
            <person name="Wang R."/>
            <person name="Zhang Y."/>
            <person name="Zhou T."/>
            <person name="Zeng Q."/>
            <person name="Fu Q."/>
            <person name="Gao S."/>
            <person name="Li N."/>
            <person name="Koren S."/>
            <person name="Jiang Y."/>
            <person name="Zimin A."/>
            <person name="Xu P."/>
            <person name="Phillippy A.M."/>
            <person name="Geng X."/>
            <person name="Song L."/>
            <person name="Sun F."/>
            <person name="Li C."/>
            <person name="Wang X."/>
            <person name="Chen A."/>
            <person name="Jin Y."/>
            <person name="Yuan Z."/>
            <person name="Yang Y."/>
            <person name="Tan S."/>
            <person name="Peatman E."/>
            <person name="Lu J."/>
            <person name="Qin Z."/>
            <person name="Dunham R."/>
            <person name="Li Z."/>
            <person name="Sonstegard T."/>
            <person name="Feng J."/>
            <person name="Danzmann R.G."/>
            <person name="Schroeder S."/>
            <person name="Scheffler B."/>
            <person name="Duke M.V."/>
            <person name="Ballard L."/>
            <person name="Kucuktas H."/>
            <person name="Kaltenboeck L."/>
            <person name="Liu H."/>
            <person name="Armbruster J."/>
            <person name="Xie Y."/>
            <person name="Kirby M.L."/>
            <person name="Tian Y."/>
            <person name="Flanagan M.E."/>
            <person name="Mu W."/>
            <person name="Waldbieser G.C."/>
        </authorList>
    </citation>
    <scope>NUCLEOTIDE SEQUENCE [LARGE SCALE GENOMIC DNA]</scope>
    <source>
        <strain evidence="3">SDA103</strain>
    </source>
</reference>
<dbReference type="KEGG" id="ipu:108267492"/>
<gene>
    <name evidence="4" type="primary">LOC108267492</name>
</gene>
<proteinExistence type="predicted"/>
<dbReference type="PROSITE" id="PS50053">
    <property type="entry name" value="UBIQUITIN_2"/>
    <property type="match status" value="1"/>
</dbReference>
<evidence type="ECO:0000313" key="3">
    <source>
        <dbReference type="Proteomes" id="UP000221080"/>
    </source>
</evidence>
<feature type="domain" description="Ubiquitin-like" evidence="2">
    <location>
        <begin position="33"/>
        <end position="90"/>
    </location>
</feature>
<dbReference type="Pfam" id="PF00240">
    <property type="entry name" value="ubiquitin"/>
    <property type="match status" value="1"/>
</dbReference>
<accession>A0A2D0R920</accession>
<dbReference type="AlphaFoldDB" id="A0A2D0R920"/>
<protein>
    <submittedName>
        <fullName evidence="4">Uncharacterized protein LOC108267492</fullName>
    </submittedName>
</protein>
<dbReference type="InterPro" id="IPR029071">
    <property type="entry name" value="Ubiquitin-like_domsf"/>
</dbReference>
<dbReference type="SUPFAM" id="SSF54236">
    <property type="entry name" value="Ubiquitin-like"/>
    <property type="match status" value="1"/>
</dbReference>
<dbReference type="GeneID" id="108267492"/>
<name>A0A2D0R920_ICTPU</name>
<dbReference type="InterPro" id="IPR000626">
    <property type="entry name" value="Ubiquitin-like_dom"/>
</dbReference>
<dbReference type="CDD" id="cd17039">
    <property type="entry name" value="Ubl_ubiquitin_like"/>
    <property type="match status" value="1"/>
</dbReference>
<dbReference type="STRING" id="7998.ENSIPUP00000004067"/>
<dbReference type="Gene3D" id="3.10.20.90">
    <property type="entry name" value="Phosphatidylinositol 3-kinase Catalytic Subunit, Chain A, domain 1"/>
    <property type="match status" value="1"/>
</dbReference>
<sequence length="115" mass="13249">MSNMAQIYQIQVVGFRGEKKTVDVATSEDDFNKTTISAFKEKLMVKFPELKGSEFRMMFTDIQLQDSDTFSMRKIQNKSTIFLIVRMPGGAPPTHTHTMRGEERRVRNSCTEHPD</sequence>